<comment type="caution">
    <text evidence="1">The sequence shown here is derived from an EMBL/GenBank/DDBJ whole genome shotgun (WGS) entry which is preliminary data.</text>
</comment>
<sequence length="131" mass="14723">MFDIYREDSQAPGAISLTFTEKILKTPDTVSLTCTEILKHQEQSDVYRENSQNNRCNVLHRSATGRKRQPMQVVTYKVPLFISLSLHSGLFSLPVPFRAPSPLLNLTLLGPTSFPPQPSNVEKIERPCPTV</sequence>
<evidence type="ECO:0000313" key="1">
    <source>
        <dbReference type="EMBL" id="GFO43409.1"/>
    </source>
</evidence>
<dbReference type="AlphaFoldDB" id="A0AAV4DHB0"/>
<gene>
    <name evidence="1" type="ORF">PoB_006991400</name>
</gene>
<name>A0AAV4DHB0_9GAST</name>
<keyword evidence="2" id="KW-1185">Reference proteome</keyword>
<dbReference type="EMBL" id="BLXT01007882">
    <property type="protein sequence ID" value="GFO43409.1"/>
    <property type="molecule type" value="Genomic_DNA"/>
</dbReference>
<protein>
    <submittedName>
        <fullName evidence="1">Uncharacterized protein</fullName>
    </submittedName>
</protein>
<dbReference type="Proteomes" id="UP000735302">
    <property type="component" value="Unassembled WGS sequence"/>
</dbReference>
<reference evidence="1 2" key="1">
    <citation type="journal article" date="2021" name="Elife">
        <title>Chloroplast acquisition without the gene transfer in kleptoplastic sea slugs, Plakobranchus ocellatus.</title>
        <authorList>
            <person name="Maeda T."/>
            <person name="Takahashi S."/>
            <person name="Yoshida T."/>
            <person name="Shimamura S."/>
            <person name="Takaki Y."/>
            <person name="Nagai Y."/>
            <person name="Toyoda A."/>
            <person name="Suzuki Y."/>
            <person name="Arimoto A."/>
            <person name="Ishii H."/>
            <person name="Satoh N."/>
            <person name="Nishiyama T."/>
            <person name="Hasebe M."/>
            <person name="Maruyama T."/>
            <person name="Minagawa J."/>
            <person name="Obokata J."/>
            <person name="Shigenobu S."/>
        </authorList>
    </citation>
    <scope>NUCLEOTIDE SEQUENCE [LARGE SCALE GENOMIC DNA]</scope>
</reference>
<organism evidence="1 2">
    <name type="scientific">Plakobranchus ocellatus</name>
    <dbReference type="NCBI Taxonomy" id="259542"/>
    <lineage>
        <taxon>Eukaryota</taxon>
        <taxon>Metazoa</taxon>
        <taxon>Spiralia</taxon>
        <taxon>Lophotrochozoa</taxon>
        <taxon>Mollusca</taxon>
        <taxon>Gastropoda</taxon>
        <taxon>Heterobranchia</taxon>
        <taxon>Euthyneura</taxon>
        <taxon>Panpulmonata</taxon>
        <taxon>Sacoglossa</taxon>
        <taxon>Placobranchoidea</taxon>
        <taxon>Plakobranchidae</taxon>
        <taxon>Plakobranchus</taxon>
    </lineage>
</organism>
<evidence type="ECO:0000313" key="2">
    <source>
        <dbReference type="Proteomes" id="UP000735302"/>
    </source>
</evidence>
<accession>A0AAV4DHB0</accession>
<proteinExistence type="predicted"/>